<organism evidence="1 2">
    <name type="scientific">Carbonactinospora thermoautotrophica</name>
    <dbReference type="NCBI Taxonomy" id="1469144"/>
    <lineage>
        <taxon>Bacteria</taxon>
        <taxon>Bacillati</taxon>
        <taxon>Actinomycetota</taxon>
        <taxon>Actinomycetes</taxon>
        <taxon>Kitasatosporales</taxon>
        <taxon>Carbonactinosporaceae</taxon>
        <taxon>Carbonactinospora</taxon>
    </lineage>
</organism>
<accession>A0A132MQ47</accession>
<dbReference type="AlphaFoldDB" id="A0A132MQ47"/>
<comment type="caution">
    <text evidence="1">The sequence shown here is derived from an EMBL/GenBank/DDBJ whole genome shotgun (WGS) entry which is preliminary data.</text>
</comment>
<evidence type="ECO:0000313" key="1">
    <source>
        <dbReference type="EMBL" id="KWW99913.1"/>
    </source>
</evidence>
<keyword evidence="2" id="KW-1185">Reference proteome</keyword>
<dbReference type="PATRIC" id="fig|1469144.10.peg.1698"/>
<reference evidence="2" key="1">
    <citation type="submission" date="2015-04" db="EMBL/GenBank/DDBJ databases">
        <title>Physiological reanalysis, assessment of diazotrophy, and genome sequences of multiple isolates of Streptomyces thermoautotrophicus.</title>
        <authorList>
            <person name="MacKellar D.C."/>
            <person name="Lieber L."/>
            <person name="Norman J."/>
            <person name="Bolger A."/>
            <person name="Tobin C."/>
            <person name="Murray J.W."/>
            <person name="Chang R."/>
            <person name="Ford T."/>
            <person name="Nguyen P.Q."/>
            <person name="Woodward J."/>
            <person name="Permingeat H."/>
            <person name="Joshi N.S."/>
            <person name="Silver P.A."/>
            <person name="Usadel B."/>
            <person name="Rutherford A.W."/>
            <person name="Friesen M."/>
            <person name="Prell J."/>
        </authorList>
    </citation>
    <scope>NUCLEOTIDE SEQUENCE [LARGE SCALE GENOMIC DNA]</scope>
    <source>
        <strain evidence="2">H1</strain>
    </source>
</reference>
<protein>
    <submittedName>
        <fullName evidence="1">Uncharacterized protein</fullName>
    </submittedName>
</protein>
<gene>
    <name evidence="1" type="ORF">LI90_1553</name>
</gene>
<dbReference type="Proteomes" id="UP000070188">
    <property type="component" value="Unassembled WGS sequence"/>
</dbReference>
<proteinExistence type="predicted"/>
<name>A0A132MQ47_9ACTN</name>
<dbReference type="RefSeq" id="WP_066886020.1">
    <property type="nucleotide sequence ID" value="NZ_CP171739.1"/>
</dbReference>
<sequence length="106" mass="11659">MMRLVGRRVYLVAPFDAEQDAATWLIRRGAASIMTPRALPDELTADEAEHIYWMRVSDVCLADIVVRTVDAPHAPVETRVASALGRPIITVARASRGQGFDIIGED</sequence>
<dbReference type="EMBL" id="LAXD01000001">
    <property type="protein sequence ID" value="KWW99913.1"/>
    <property type="molecule type" value="Genomic_DNA"/>
</dbReference>
<evidence type="ECO:0000313" key="2">
    <source>
        <dbReference type="Proteomes" id="UP000070188"/>
    </source>
</evidence>